<evidence type="ECO:0000313" key="2">
    <source>
        <dbReference type="Proteomes" id="UP000245720"/>
    </source>
</evidence>
<reference evidence="1 2" key="1">
    <citation type="submission" date="2018-05" db="EMBL/GenBank/DDBJ databases">
        <title>The Hungate 1000. A catalogue of reference genomes from the rumen microbiome.</title>
        <authorList>
            <person name="Kelly W."/>
        </authorList>
    </citation>
    <scope>NUCLEOTIDE SEQUENCE [LARGE SCALE GENOMIC DNA]</scope>
    <source>
        <strain evidence="1 2">SAb67</strain>
    </source>
</reference>
<sequence length="151" mass="17690">MKITITTADKSEEKLFYACDEEEIKASKIGHMRFDFGTGRQFYGSWFGTTSELNDEEFKVEFNEITKELRQGLLKDRTAMSIFIRENPSLDLGSRGNGYKIQTDEHTYYLRCKPQPGDYDCYCFCYEREPLEQAMNEDMAEEEKLGMEMNT</sequence>
<dbReference type="RefSeq" id="WP_109727970.1">
    <property type="nucleotide sequence ID" value="NZ_QGDI01000018.1"/>
</dbReference>
<dbReference type="AlphaFoldDB" id="A0A315XUN3"/>
<name>A0A315XUN3_RUMFL</name>
<evidence type="ECO:0000313" key="1">
    <source>
        <dbReference type="EMBL" id="PWJ09876.1"/>
    </source>
</evidence>
<gene>
    <name evidence="1" type="ORF">IE37_03310</name>
</gene>
<proteinExistence type="predicted"/>
<dbReference type="Proteomes" id="UP000245720">
    <property type="component" value="Unassembled WGS sequence"/>
</dbReference>
<dbReference type="OrthoDB" id="2594680at2"/>
<accession>A0A315XUN3</accession>
<organism evidence="1 2">
    <name type="scientific">Ruminococcus flavefaciens</name>
    <dbReference type="NCBI Taxonomy" id="1265"/>
    <lineage>
        <taxon>Bacteria</taxon>
        <taxon>Bacillati</taxon>
        <taxon>Bacillota</taxon>
        <taxon>Clostridia</taxon>
        <taxon>Eubacteriales</taxon>
        <taxon>Oscillospiraceae</taxon>
        <taxon>Ruminococcus</taxon>
    </lineage>
</organism>
<dbReference type="EMBL" id="QGDI01000018">
    <property type="protein sequence ID" value="PWJ09876.1"/>
    <property type="molecule type" value="Genomic_DNA"/>
</dbReference>
<comment type="caution">
    <text evidence="1">The sequence shown here is derived from an EMBL/GenBank/DDBJ whole genome shotgun (WGS) entry which is preliminary data.</text>
</comment>
<protein>
    <submittedName>
        <fullName evidence="1">Uncharacterized protein</fullName>
    </submittedName>
</protein>